<accession>A0ABD3PF78</accession>
<dbReference type="EMBL" id="JABMIG020000222">
    <property type="protein sequence ID" value="KAL3785070.1"/>
    <property type="molecule type" value="Genomic_DNA"/>
</dbReference>
<protein>
    <submittedName>
        <fullName evidence="1">Uncharacterized protein</fullName>
    </submittedName>
</protein>
<comment type="caution">
    <text evidence="1">The sequence shown here is derived from an EMBL/GenBank/DDBJ whole genome shotgun (WGS) entry which is preliminary data.</text>
</comment>
<organism evidence="1 2">
    <name type="scientific">Cyclotella cryptica</name>
    <dbReference type="NCBI Taxonomy" id="29204"/>
    <lineage>
        <taxon>Eukaryota</taxon>
        <taxon>Sar</taxon>
        <taxon>Stramenopiles</taxon>
        <taxon>Ochrophyta</taxon>
        <taxon>Bacillariophyta</taxon>
        <taxon>Coscinodiscophyceae</taxon>
        <taxon>Thalassiosirophycidae</taxon>
        <taxon>Stephanodiscales</taxon>
        <taxon>Stephanodiscaceae</taxon>
        <taxon>Cyclotella</taxon>
    </lineage>
</organism>
<proteinExistence type="predicted"/>
<sequence>MRAIMEKLYLVKPQCLLSRPLHIPTRTSFLKQHKQNPSERNEWLHRLMVISRFCYVMHIFPRYEVDQAQLDRKN</sequence>
<gene>
    <name evidence="1" type="ORF">HJC23_001448</name>
</gene>
<reference evidence="1 2" key="1">
    <citation type="journal article" date="2020" name="G3 (Bethesda)">
        <title>Improved Reference Genome for Cyclotella cryptica CCMP332, a Model for Cell Wall Morphogenesis, Salinity Adaptation, and Lipid Production in Diatoms (Bacillariophyta).</title>
        <authorList>
            <person name="Roberts W.R."/>
            <person name="Downey K.M."/>
            <person name="Ruck E.C."/>
            <person name="Traller J.C."/>
            <person name="Alverson A.J."/>
        </authorList>
    </citation>
    <scope>NUCLEOTIDE SEQUENCE [LARGE SCALE GENOMIC DNA]</scope>
    <source>
        <strain evidence="1 2">CCMP332</strain>
    </source>
</reference>
<evidence type="ECO:0000313" key="2">
    <source>
        <dbReference type="Proteomes" id="UP001516023"/>
    </source>
</evidence>
<dbReference type="AlphaFoldDB" id="A0ABD3PF78"/>
<keyword evidence="2" id="KW-1185">Reference proteome</keyword>
<dbReference type="Proteomes" id="UP001516023">
    <property type="component" value="Unassembled WGS sequence"/>
</dbReference>
<evidence type="ECO:0000313" key="1">
    <source>
        <dbReference type="EMBL" id="KAL3785070.1"/>
    </source>
</evidence>
<name>A0ABD3PF78_9STRA</name>